<name>A0A4V2MIG1_9SPHI</name>
<proteinExistence type="predicted"/>
<sequence length="220" mass="24783">MENPLLKKLQIKSGFKVKVLNAPENFPNIIGDIPSEISISPSDVENYDGLLIFAITKADLLATLNQEAKLINDKTICWIIYPKAKSKLASDLNLMMGWDDLKVYNLTPCASAAIDETWTAIRIKPVNAQKKSGRGNAEIQTNDYSNYVDITNKIVTLPADLKAELEKQSSALSFYESISYTNRKEYVLWVITAKQEKTRLERIQKTVEKLLTGKKNPTEK</sequence>
<dbReference type="RefSeq" id="WP_131553638.1">
    <property type="nucleotide sequence ID" value="NZ_SJSK01000003.1"/>
</dbReference>
<evidence type="ECO:0000313" key="2">
    <source>
        <dbReference type="Proteomes" id="UP000292884"/>
    </source>
</evidence>
<dbReference type="Proteomes" id="UP000292884">
    <property type="component" value="Unassembled WGS sequence"/>
</dbReference>
<reference evidence="1 2" key="1">
    <citation type="submission" date="2019-02" db="EMBL/GenBank/DDBJ databases">
        <title>Pedobacter sp. RP-1-13 sp. nov., isolated from Arctic soil.</title>
        <authorList>
            <person name="Dahal R.H."/>
        </authorList>
    </citation>
    <scope>NUCLEOTIDE SEQUENCE [LARGE SCALE GENOMIC DNA]</scope>
    <source>
        <strain evidence="1 2">RP-1-13</strain>
    </source>
</reference>
<accession>A0A4V2MIG1</accession>
<keyword evidence="2" id="KW-1185">Reference proteome</keyword>
<dbReference type="EMBL" id="SJSK01000003">
    <property type="protein sequence ID" value="TCC90236.1"/>
    <property type="molecule type" value="Genomic_DNA"/>
</dbReference>
<evidence type="ECO:0008006" key="3">
    <source>
        <dbReference type="Google" id="ProtNLM"/>
    </source>
</evidence>
<dbReference type="AlphaFoldDB" id="A0A4V2MIG1"/>
<dbReference type="Pfam" id="PF13376">
    <property type="entry name" value="OmdA"/>
    <property type="match status" value="1"/>
</dbReference>
<dbReference type="OrthoDB" id="9800461at2"/>
<comment type="caution">
    <text evidence="1">The sequence shown here is derived from an EMBL/GenBank/DDBJ whole genome shotgun (WGS) entry which is preliminary data.</text>
</comment>
<organism evidence="1 2">
    <name type="scientific">Pedobacter frigiditerrae</name>
    <dbReference type="NCBI Taxonomy" id="2530452"/>
    <lineage>
        <taxon>Bacteria</taxon>
        <taxon>Pseudomonadati</taxon>
        <taxon>Bacteroidota</taxon>
        <taxon>Sphingobacteriia</taxon>
        <taxon>Sphingobacteriales</taxon>
        <taxon>Sphingobacteriaceae</taxon>
        <taxon>Pedobacter</taxon>
    </lineage>
</organism>
<evidence type="ECO:0000313" key="1">
    <source>
        <dbReference type="EMBL" id="TCC90236.1"/>
    </source>
</evidence>
<protein>
    <recommendedName>
        <fullName evidence="3">Bacteriocin resistance YdeI/OmpD-like protein</fullName>
    </recommendedName>
</protein>
<gene>
    <name evidence="1" type="ORF">EZ428_13230</name>
</gene>